<organism evidence="1 2">
    <name type="scientific">Adiantum capillus-veneris</name>
    <name type="common">Maidenhair fern</name>
    <dbReference type="NCBI Taxonomy" id="13818"/>
    <lineage>
        <taxon>Eukaryota</taxon>
        <taxon>Viridiplantae</taxon>
        <taxon>Streptophyta</taxon>
        <taxon>Embryophyta</taxon>
        <taxon>Tracheophyta</taxon>
        <taxon>Polypodiopsida</taxon>
        <taxon>Polypodiidae</taxon>
        <taxon>Polypodiales</taxon>
        <taxon>Pteridineae</taxon>
        <taxon>Pteridaceae</taxon>
        <taxon>Vittarioideae</taxon>
        <taxon>Adiantum</taxon>
    </lineage>
</organism>
<protein>
    <submittedName>
        <fullName evidence="1">Uncharacterized protein</fullName>
    </submittedName>
</protein>
<keyword evidence="2" id="KW-1185">Reference proteome</keyword>
<dbReference type="OrthoDB" id="5835829at2759"/>
<sequence length="154" mass="17224">MAMAKMQQHMVAVSMPAQGHLNPLMRFCKLLAKQPHGTPAAPPPHSLVRPVCGVDLSNGFNLSFLEFFHSLLSMAPDLEQLILSLNRHGSCHHLLSDSTSPFLPKILPISSAFRVSCSTQAVLHAFFSPLRHARRARLPRRRILRCSFADRLRL</sequence>
<dbReference type="Gene3D" id="3.40.50.2000">
    <property type="entry name" value="Glycogen Phosphorylase B"/>
    <property type="match status" value="1"/>
</dbReference>
<dbReference type="Proteomes" id="UP000886520">
    <property type="component" value="Chromosome 12"/>
</dbReference>
<dbReference type="SUPFAM" id="SSF53756">
    <property type="entry name" value="UDP-Glycosyltransferase/glycogen phosphorylase"/>
    <property type="match status" value="1"/>
</dbReference>
<dbReference type="AlphaFoldDB" id="A0A9D4URB2"/>
<evidence type="ECO:0000313" key="1">
    <source>
        <dbReference type="EMBL" id="KAI5072419.1"/>
    </source>
</evidence>
<gene>
    <name evidence="1" type="ORF">GOP47_0012525</name>
</gene>
<comment type="caution">
    <text evidence="1">The sequence shown here is derived from an EMBL/GenBank/DDBJ whole genome shotgun (WGS) entry which is preliminary data.</text>
</comment>
<reference evidence="1" key="1">
    <citation type="submission" date="2021-01" db="EMBL/GenBank/DDBJ databases">
        <title>Adiantum capillus-veneris genome.</title>
        <authorList>
            <person name="Fang Y."/>
            <person name="Liao Q."/>
        </authorList>
    </citation>
    <scope>NUCLEOTIDE SEQUENCE</scope>
    <source>
        <strain evidence="1">H3</strain>
        <tissue evidence="1">Leaf</tissue>
    </source>
</reference>
<proteinExistence type="predicted"/>
<name>A0A9D4URB2_ADICA</name>
<dbReference type="EMBL" id="JABFUD020000012">
    <property type="protein sequence ID" value="KAI5072419.1"/>
    <property type="molecule type" value="Genomic_DNA"/>
</dbReference>
<accession>A0A9D4URB2</accession>
<evidence type="ECO:0000313" key="2">
    <source>
        <dbReference type="Proteomes" id="UP000886520"/>
    </source>
</evidence>